<evidence type="ECO:0000256" key="1">
    <source>
        <dbReference type="ARBA" id="ARBA00004141"/>
    </source>
</evidence>
<feature type="repeat" description="Solcar" evidence="8">
    <location>
        <begin position="157"/>
        <end position="239"/>
    </location>
</feature>
<dbReference type="Pfam" id="PF00153">
    <property type="entry name" value="Mito_carr"/>
    <property type="match status" value="3"/>
</dbReference>
<evidence type="ECO:0000256" key="6">
    <source>
        <dbReference type="ARBA" id="ARBA00022989"/>
    </source>
</evidence>
<proteinExistence type="inferred from homology"/>
<gene>
    <name evidence="11" type="ORF">Cvel_1828</name>
</gene>
<dbReference type="SUPFAM" id="SSF103506">
    <property type="entry name" value="Mitochondrial carrier"/>
    <property type="match status" value="1"/>
</dbReference>
<evidence type="ECO:0000256" key="2">
    <source>
        <dbReference type="ARBA" id="ARBA00006375"/>
    </source>
</evidence>
<dbReference type="InterPro" id="IPR018108">
    <property type="entry name" value="MCP_transmembrane"/>
</dbReference>
<sequence>MQGREVVELRSEISHLRKEVRELTRSVATLTELLVEFKAERKAKKAPAPRPKFYPFWVNFTAGSCALPLGFAVMHPLDTIRTQMQANVASTVTVTNGNGGGGGAGVGSNLVNAFRVAGARVLSRGFLTSVLGAAPQGGLRFGAYGVVQQCLDPYFDSQALQNACSAVAGDFASSLVKVPREVVTQRLQAGMYSNAREGVVSILRTEGIRGLFAGYWTTAARDVPFMVVLFVSYEQFKLWKLRVTTSLSRKALPHGDLDHPWTDAETVLWGGISGALAGWTTTPLDVVKTKVMTASRPEDRKVYRVVSAIVKESGFRGFFTSAIPRSCWWFSVCSIFFSVFERTRLFLLPDSQMVSR</sequence>
<dbReference type="PhylomeDB" id="A0A0G4I511"/>
<feature type="coiled-coil region" evidence="10">
    <location>
        <begin position="6"/>
        <end position="40"/>
    </location>
</feature>
<keyword evidence="3 9" id="KW-0813">Transport</keyword>
<evidence type="ECO:0000256" key="10">
    <source>
        <dbReference type="SAM" id="Coils"/>
    </source>
</evidence>
<evidence type="ECO:0000256" key="5">
    <source>
        <dbReference type="ARBA" id="ARBA00022737"/>
    </source>
</evidence>
<reference evidence="11" key="1">
    <citation type="submission" date="2014-11" db="EMBL/GenBank/DDBJ databases">
        <authorList>
            <person name="Otto D Thomas"/>
            <person name="Naeem Raeece"/>
        </authorList>
    </citation>
    <scope>NUCLEOTIDE SEQUENCE</scope>
</reference>
<dbReference type="InterPro" id="IPR023395">
    <property type="entry name" value="MCP_dom_sf"/>
</dbReference>
<name>A0A0G4I511_9ALVE</name>
<keyword evidence="7 8" id="KW-0472">Membrane</keyword>
<dbReference type="EMBL" id="CDMZ01005122">
    <property type="protein sequence ID" value="CEM52032.1"/>
    <property type="molecule type" value="Genomic_DNA"/>
</dbReference>
<evidence type="ECO:0000256" key="7">
    <source>
        <dbReference type="ARBA" id="ARBA00023136"/>
    </source>
</evidence>
<dbReference type="PROSITE" id="PS50920">
    <property type="entry name" value="SOLCAR"/>
    <property type="match status" value="3"/>
</dbReference>
<organism evidence="11">
    <name type="scientific">Chromera velia CCMP2878</name>
    <dbReference type="NCBI Taxonomy" id="1169474"/>
    <lineage>
        <taxon>Eukaryota</taxon>
        <taxon>Sar</taxon>
        <taxon>Alveolata</taxon>
        <taxon>Colpodellida</taxon>
        <taxon>Chromeraceae</taxon>
        <taxon>Chromera</taxon>
    </lineage>
</organism>
<keyword evidence="10" id="KW-0175">Coiled coil</keyword>
<protein>
    <recommendedName>
        <fullName evidence="12">Mitochondrial carrier protein</fullName>
    </recommendedName>
</protein>
<feature type="repeat" description="Solcar" evidence="8">
    <location>
        <begin position="265"/>
        <end position="346"/>
    </location>
</feature>
<evidence type="ECO:0000256" key="9">
    <source>
        <dbReference type="RuleBase" id="RU000488"/>
    </source>
</evidence>
<dbReference type="GO" id="GO:0016020">
    <property type="term" value="C:membrane"/>
    <property type="evidence" value="ECO:0007669"/>
    <property type="project" value="UniProtKB-SubCell"/>
</dbReference>
<comment type="similarity">
    <text evidence="2 9">Belongs to the mitochondrial carrier (TC 2.A.29) family.</text>
</comment>
<accession>A0A0G4I511</accession>
<dbReference type="PANTHER" id="PTHR45667">
    <property type="entry name" value="S-ADENOSYLMETHIONINE MITOCHONDRIAL CARRIER PROTEIN"/>
    <property type="match status" value="1"/>
</dbReference>
<comment type="subcellular location">
    <subcellularLocation>
        <location evidence="1">Membrane</location>
        <topology evidence="1">Multi-pass membrane protein</topology>
    </subcellularLocation>
</comment>
<dbReference type="Gene3D" id="1.50.40.10">
    <property type="entry name" value="Mitochondrial carrier domain"/>
    <property type="match status" value="2"/>
</dbReference>
<evidence type="ECO:0000313" key="11">
    <source>
        <dbReference type="EMBL" id="CEM52032.1"/>
    </source>
</evidence>
<evidence type="ECO:0000256" key="4">
    <source>
        <dbReference type="ARBA" id="ARBA00022692"/>
    </source>
</evidence>
<evidence type="ECO:0000256" key="8">
    <source>
        <dbReference type="PROSITE-ProRule" id="PRU00282"/>
    </source>
</evidence>
<evidence type="ECO:0000256" key="3">
    <source>
        <dbReference type="ARBA" id="ARBA00022448"/>
    </source>
</evidence>
<feature type="repeat" description="Solcar" evidence="8">
    <location>
        <begin position="54"/>
        <end position="150"/>
    </location>
</feature>
<keyword evidence="6" id="KW-1133">Transmembrane helix</keyword>
<dbReference type="VEuPathDB" id="CryptoDB:Cvel_1828"/>
<dbReference type="AlphaFoldDB" id="A0A0G4I511"/>
<keyword evidence="4 8" id="KW-0812">Transmembrane</keyword>
<keyword evidence="5" id="KW-0677">Repeat</keyword>
<evidence type="ECO:0008006" key="12">
    <source>
        <dbReference type="Google" id="ProtNLM"/>
    </source>
</evidence>